<feature type="compositionally biased region" description="Low complexity" evidence="1">
    <location>
        <begin position="422"/>
        <end position="435"/>
    </location>
</feature>
<evidence type="ECO:0000313" key="3">
    <source>
        <dbReference type="EMBL" id="KAF2399296.1"/>
    </source>
</evidence>
<feature type="compositionally biased region" description="Pro residues" evidence="1">
    <location>
        <begin position="367"/>
        <end position="398"/>
    </location>
</feature>
<gene>
    <name evidence="3" type="ORF">EJ06DRAFT_522795</name>
</gene>
<evidence type="ECO:0000313" key="4">
    <source>
        <dbReference type="Proteomes" id="UP000799640"/>
    </source>
</evidence>
<feature type="region of interest" description="Disordered" evidence="1">
    <location>
        <begin position="302"/>
        <end position="323"/>
    </location>
</feature>
<organism evidence="3 4">
    <name type="scientific">Trichodelitschia bisporula</name>
    <dbReference type="NCBI Taxonomy" id="703511"/>
    <lineage>
        <taxon>Eukaryota</taxon>
        <taxon>Fungi</taxon>
        <taxon>Dikarya</taxon>
        <taxon>Ascomycota</taxon>
        <taxon>Pezizomycotina</taxon>
        <taxon>Dothideomycetes</taxon>
        <taxon>Dothideomycetes incertae sedis</taxon>
        <taxon>Phaeotrichales</taxon>
        <taxon>Phaeotrichaceae</taxon>
        <taxon>Trichodelitschia</taxon>
    </lineage>
</organism>
<protein>
    <submittedName>
        <fullName evidence="3">Uncharacterized protein</fullName>
    </submittedName>
</protein>
<feature type="compositionally biased region" description="Polar residues" evidence="1">
    <location>
        <begin position="307"/>
        <end position="323"/>
    </location>
</feature>
<keyword evidence="2" id="KW-0472">Membrane</keyword>
<keyword evidence="2" id="KW-0812">Transmembrane</keyword>
<name>A0A6G1HTV0_9PEZI</name>
<reference evidence="3" key="1">
    <citation type="journal article" date="2020" name="Stud. Mycol.">
        <title>101 Dothideomycetes genomes: a test case for predicting lifestyles and emergence of pathogens.</title>
        <authorList>
            <person name="Haridas S."/>
            <person name="Albert R."/>
            <person name="Binder M."/>
            <person name="Bloem J."/>
            <person name="Labutti K."/>
            <person name="Salamov A."/>
            <person name="Andreopoulos B."/>
            <person name="Baker S."/>
            <person name="Barry K."/>
            <person name="Bills G."/>
            <person name="Bluhm B."/>
            <person name="Cannon C."/>
            <person name="Castanera R."/>
            <person name="Culley D."/>
            <person name="Daum C."/>
            <person name="Ezra D."/>
            <person name="Gonzalez J."/>
            <person name="Henrissat B."/>
            <person name="Kuo A."/>
            <person name="Liang C."/>
            <person name="Lipzen A."/>
            <person name="Lutzoni F."/>
            <person name="Magnuson J."/>
            <person name="Mondo S."/>
            <person name="Nolan M."/>
            <person name="Ohm R."/>
            <person name="Pangilinan J."/>
            <person name="Park H.-J."/>
            <person name="Ramirez L."/>
            <person name="Alfaro M."/>
            <person name="Sun H."/>
            <person name="Tritt A."/>
            <person name="Yoshinaga Y."/>
            <person name="Zwiers L.-H."/>
            <person name="Turgeon B."/>
            <person name="Goodwin S."/>
            <person name="Spatafora J."/>
            <person name="Crous P."/>
            <person name="Grigoriev I."/>
        </authorList>
    </citation>
    <scope>NUCLEOTIDE SEQUENCE</scope>
    <source>
        <strain evidence="3">CBS 262.69</strain>
    </source>
</reference>
<dbReference type="Proteomes" id="UP000799640">
    <property type="component" value="Unassembled WGS sequence"/>
</dbReference>
<feature type="transmembrane region" description="Helical" evidence="2">
    <location>
        <begin position="272"/>
        <end position="295"/>
    </location>
</feature>
<accession>A0A6G1HTV0</accession>
<keyword evidence="2" id="KW-1133">Transmembrane helix</keyword>
<dbReference type="EMBL" id="ML996698">
    <property type="protein sequence ID" value="KAF2399296.1"/>
    <property type="molecule type" value="Genomic_DNA"/>
</dbReference>
<evidence type="ECO:0000256" key="1">
    <source>
        <dbReference type="SAM" id="MobiDB-lite"/>
    </source>
</evidence>
<proteinExistence type="predicted"/>
<evidence type="ECO:0000256" key="2">
    <source>
        <dbReference type="SAM" id="Phobius"/>
    </source>
</evidence>
<dbReference type="AlphaFoldDB" id="A0A6G1HTV0"/>
<keyword evidence="4" id="KW-1185">Reference proteome</keyword>
<feature type="region of interest" description="Disordered" evidence="1">
    <location>
        <begin position="355"/>
        <end position="444"/>
    </location>
</feature>
<dbReference type="OrthoDB" id="4770059at2759"/>
<sequence>MALLRRFVNNAELVERQLAARSANGDIASPWSSLVYTAFPDLAPDLIPTSTAGFGNIAPLTTSFTPPAACATQYAAPNRDINSVGAGNFVVGRTSSCYPPGFVSISFYSPGICPSGQTLAKTAQSTTVHGGTSTAVQFAGFCCYTGFAVEGLLGTSQCVSRSTSPFTISAEYSLFTTSTGLLENTIFYASTETDHLSDAVLASTSFAPHSTTYSATGLTTAVTGTSAIFIAAPVQIRWEHTDSAIMHWALAGDPIPPGALSPSTRKSVPPGAIAGAVIGALLVLALLIILVFLFLHRRRARTPPYSPTNSNQDYEFKTNTSTTVRHLSTRELDAAPVNHELDGRMLSPREYALQTRAREEQPAWSPRAPPPPLAPLVIAPPGPPPPPPREPSVPPEPPLRGVSRSSARSPLPRPSHARHASDATSPTSPATSTSTEVLSMAAQRERIRAERARLTRLQELEEMEARLEEQMRSEEGFRG</sequence>